<reference evidence="5" key="1">
    <citation type="submission" date="2020-12" db="EMBL/GenBank/DDBJ databases">
        <title>WGS assembly of Carya illinoinensis cv. Pawnee.</title>
        <authorList>
            <person name="Platts A."/>
            <person name="Shu S."/>
            <person name="Wright S."/>
            <person name="Barry K."/>
            <person name="Edger P."/>
            <person name="Pires J.C."/>
            <person name="Schmutz J."/>
        </authorList>
    </citation>
    <scope>NUCLEOTIDE SEQUENCE</scope>
    <source>
        <tissue evidence="5">Leaf</tissue>
    </source>
</reference>
<keyword evidence="2" id="KW-0963">Cytoplasm</keyword>
<evidence type="ECO:0000256" key="2">
    <source>
        <dbReference type="RuleBase" id="RU367034"/>
    </source>
</evidence>
<feature type="compositionally biased region" description="Polar residues" evidence="3">
    <location>
        <begin position="1444"/>
        <end position="1460"/>
    </location>
</feature>
<evidence type="ECO:0000256" key="3">
    <source>
        <dbReference type="SAM" id="MobiDB-lite"/>
    </source>
</evidence>
<name>A0A8T1PF36_CARIL</name>
<dbReference type="InterPro" id="IPR028288">
    <property type="entry name" value="SCAR/WAVE_fam"/>
</dbReference>
<dbReference type="Proteomes" id="UP000811246">
    <property type="component" value="Chromosome 10"/>
</dbReference>
<feature type="region of interest" description="Disordered" evidence="3">
    <location>
        <begin position="1300"/>
        <end position="1323"/>
    </location>
</feature>
<dbReference type="EMBL" id="CM031818">
    <property type="protein sequence ID" value="KAG6640273.1"/>
    <property type="molecule type" value="Genomic_DNA"/>
</dbReference>
<reference evidence="6" key="2">
    <citation type="submission" date="2021-01" db="EMBL/GenBank/DDBJ databases">
        <authorList>
            <person name="Lovell J.T."/>
            <person name="Bentley N."/>
            <person name="Bhattarai G."/>
            <person name="Jenkins J.W."/>
            <person name="Sreedasyam A."/>
            <person name="Alarcon Y."/>
            <person name="Bock C."/>
            <person name="Boston L."/>
            <person name="Carlson J."/>
            <person name="Cervantes K."/>
            <person name="Clermont K."/>
            <person name="Krom N."/>
            <person name="Kubenka K."/>
            <person name="Mamidi S."/>
            <person name="Mattison C."/>
            <person name="Monteros M."/>
            <person name="Pisani C."/>
            <person name="Plott C."/>
            <person name="Rajasekar S."/>
            <person name="Rhein H.S."/>
            <person name="Rohla C."/>
            <person name="Song M."/>
            <person name="Hilaire R.S."/>
            <person name="Shu S."/>
            <person name="Wells L."/>
            <person name="Wang X."/>
            <person name="Webber J."/>
            <person name="Heerema R.J."/>
            <person name="Klein P."/>
            <person name="Conner P."/>
            <person name="Grauke L."/>
            <person name="Grimwood J."/>
            <person name="Schmutz J."/>
            <person name="Randall J.J."/>
        </authorList>
    </citation>
    <scope>NUCLEOTIDE SEQUENCE</scope>
    <source>
        <tissue evidence="6">Leaf</tissue>
    </source>
</reference>
<dbReference type="PANTHER" id="PTHR12902">
    <property type="entry name" value="WASP-1"/>
    <property type="match status" value="1"/>
</dbReference>
<dbReference type="GO" id="GO:0003779">
    <property type="term" value="F:actin binding"/>
    <property type="evidence" value="ECO:0007669"/>
    <property type="project" value="UniProtKB-UniRule"/>
</dbReference>
<evidence type="ECO:0000313" key="7">
    <source>
        <dbReference type="Proteomes" id="UP000811609"/>
    </source>
</evidence>
<dbReference type="GO" id="GO:0030036">
    <property type="term" value="P:actin cytoskeleton organization"/>
    <property type="evidence" value="ECO:0007669"/>
    <property type="project" value="UniProtKB-UniRule"/>
</dbReference>
<evidence type="ECO:0000313" key="6">
    <source>
        <dbReference type="EMBL" id="KAG6693239.1"/>
    </source>
</evidence>
<evidence type="ECO:0000313" key="5">
    <source>
        <dbReference type="EMBL" id="KAG6640273.1"/>
    </source>
</evidence>
<dbReference type="EMBL" id="CM031834">
    <property type="protein sequence ID" value="KAG6693239.1"/>
    <property type="molecule type" value="Genomic_DNA"/>
</dbReference>
<comment type="function">
    <text evidence="2">Involved in regulation of actin and microtubule organization. Part of a WAVE complex that activates the Arp2/3 complex.</text>
</comment>
<feature type="domain" description="WH2" evidence="4">
    <location>
        <begin position="1550"/>
        <end position="1568"/>
    </location>
</feature>
<dbReference type="InterPro" id="IPR003124">
    <property type="entry name" value="WH2_dom"/>
</dbReference>
<protein>
    <recommendedName>
        <fullName evidence="2">Protein SCAR</fullName>
    </recommendedName>
    <alternativeName>
        <fullName evidence="2">Protein WAVE</fullName>
    </alternativeName>
</protein>
<sequence>MPLLKYRVRDEYSLADPELYRAANRDDPEALLEGVAMAGLVGVLRQLGDLAEFAAEIFHDLHEEVMTTAARGHDLMVRVQQLEADVPSIEKAFLSQTSDSFFFSNAGVDWHPNLRTEQNLITRGDLPRFVMDSYEECRGPPQLFLLDKFDVAGAGACLMRYTDPSFFKVESASSGAATAEVPREKRIRKMKKKGSRWRNGETPEVLPPSHAKLHQLFLEECIEKGYSNPARLVKLKRRQLNGSIFDSRAGKSYLDKVLESPTPKQVIVQEISVTSPMKLKGNGYSESGLEVLEITAVSPAKKPPQGKESSCSSPNAQEVVLKPCIEKVNRDVVGGKTVKVPEPPNDDTDNISSSTLHKVVAEEELAIDGEVKIEGCVDGYHSEDLTSDMDNYMDALTTMESEIETENEHTSKMGINQSQKWKQKMSIHSRNSCGGEVNLGFQARSSDSQSFGNSSASDYGNGLFKCNGSSFSDSDTLSSLTENAAFGGDGLAKVFPSTETCAAEVVDMPSCQVMDESQGAKSDELAVSCDTGIEEDKVSNLGEASCSSCLKDSKPALLPSGHGVHSSLVTLVGPEVEEATSDLIKLGSKLSEIDENGRNLAEDRVVSYDVPFQILNDIHLIGSAESHPPSEDPNVSDALLHLSDVSEVTPENKGSENSHNEVLQTKSAGEDYSENLVDARICSTDLSISPTEKQQLCSVLPEVKASSNVIPATCSDIVGTDEIFSKADNALMANGINLEYLTPAVETQKTCNIEEQKFSVLTYIAPELELASAELGVPYSEEKSDCDEIPRATDEIGTSTCNVDAVGGDAPPPELPYSCQNHTCHEDYINVEAVVIEPIIRDVALSAAVTSANDVSNDFIDPSLDRACFSSRNHINLQDVSAEFAESHPKEMELNDAVSLEYLKETEAQNIVNRLEVARADTPCKSVSSNHSDFKTVAGNDDEPTTANNTQYGLSANDASTAPRCVPSNQHLESKTPNRNHLSENSEAEVCSPTGCPQEPGAPLKSLMQFEAYGESLQEDEATCNFARLESEQIRSVNHTDQERCEQIQSSSHLQERCFDSPESDPLSAGWELDGSKQAMDPLESALPSFAMLPQAAQVNLEELPPLPPLPPMQWRMGKAPNASLASPRDLVESSQHAFPPLHLFGDEKAQFSFPASQTGILQLQNPFLPIMAIEDEKSQQVSEQLMSNLSQLIPFSLQLQTMVGDSNSQSSCHTFEGTKTINPFLVSPSIPTERPEFGFPALDGEKVHSSPVPTMVSDSNSQSSCHSFEGTKTINPFLVSPSIPTERPEFGFPALDGEKAHSSSVPTMVSDSNSQSSCQSFEGTKTTNPFLVSPSIPTERHAFGFLALGGEKAHSSSVPTMVSDSNDQSSCHSFEGTKTVNPFLVSHAMPTERPEFGFPALDGEKAHSSSVPFTPIPTIEYTTPRHDLEVSQEKLIEPFYQPETETGSVDQKLQPTPHYNSEGESRNYCNTSMPSPTVKGEQPRHDLLSPDGETPQIPDVEVGKPNGNPATKLSRPPKPLIDAVAAHDKSRLRKVAERVRPEIGQKVDERDSLLEQIRRKSFNLKPAAVTRPSIHGPQTNLKVAAILEKAKTIRQAFTGSDEDDDSDSWSDA</sequence>
<feature type="compositionally biased region" description="Polar residues" evidence="3">
    <location>
        <begin position="1257"/>
        <end position="1268"/>
    </location>
</feature>
<evidence type="ECO:0000256" key="1">
    <source>
        <dbReference type="ARBA" id="ARBA00006993"/>
    </source>
</evidence>
<organism evidence="5 7">
    <name type="scientific">Carya illinoinensis</name>
    <name type="common">Pecan</name>
    <dbReference type="NCBI Taxonomy" id="32201"/>
    <lineage>
        <taxon>Eukaryota</taxon>
        <taxon>Viridiplantae</taxon>
        <taxon>Streptophyta</taxon>
        <taxon>Embryophyta</taxon>
        <taxon>Tracheophyta</taxon>
        <taxon>Spermatophyta</taxon>
        <taxon>Magnoliopsida</taxon>
        <taxon>eudicotyledons</taxon>
        <taxon>Gunneridae</taxon>
        <taxon>Pentapetalae</taxon>
        <taxon>rosids</taxon>
        <taxon>fabids</taxon>
        <taxon>Fagales</taxon>
        <taxon>Juglandaceae</taxon>
        <taxon>Carya</taxon>
    </lineage>
</organism>
<keyword evidence="7" id="KW-1185">Reference proteome</keyword>
<feature type="region of interest" description="Disordered" evidence="3">
    <location>
        <begin position="1249"/>
        <end position="1268"/>
    </location>
</feature>
<feature type="compositionally biased region" description="Low complexity" evidence="3">
    <location>
        <begin position="1311"/>
        <end position="1321"/>
    </location>
</feature>
<evidence type="ECO:0000259" key="4">
    <source>
        <dbReference type="PROSITE" id="PS51082"/>
    </source>
</evidence>
<dbReference type="Proteomes" id="UP000811609">
    <property type="component" value="Chromosome 10"/>
</dbReference>
<proteinExistence type="inferred from homology"/>
<feature type="region of interest" description="Disordered" evidence="3">
    <location>
        <begin position="1442"/>
        <end position="1519"/>
    </location>
</feature>
<keyword evidence="2" id="KW-0206">Cytoskeleton</keyword>
<comment type="caution">
    <text evidence="5">The sequence shown here is derived from an EMBL/GenBank/DDBJ whole genome shotgun (WGS) entry which is preliminary data.</text>
</comment>
<comment type="subcellular location">
    <subcellularLocation>
        <location evidence="2">Cytoplasm</location>
        <location evidence="2">Cytoskeleton</location>
    </subcellularLocation>
</comment>
<dbReference type="GO" id="GO:2000601">
    <property type="term" value="P:positive regulation of Arp2/3 complex-mediated actin nucleation"/>
    <property type="evidence" value="ECO:0007669"/>
    <property type="project" value="TreeGrafter"/>
</dbReference>
<dbReference type="PROSITE" id="PS51082">
    <property type="entry name" value="WH2"/>
    <property type="match status" value="1"/>
</dbReference>
<comment type="similarity">
    <text evidence="1 2">Belongs to the SCAR/WAVE family.</text>
</comment>
<dbReference type="GO" id="GO:0005856">
    <property type="term" value="C:cytoskeleton"/>
    <property type="evidence" value="ECO:0007669"/>
    <property type="project" value="UniProtKB-SubCell"/>
</dbReference>
<gene>
    <name evidence="5" type="ORF">CIPAW_10G161700</name>
    <name evidence="6" type="ORF">I3842_10G159100</name>
</gene>
<keyword evidence="2" id="KW-0009">Actin-binding</keyword>
<dbReference type="GO" id="GO:0034237">
    <property type="term" value="F:protein kinase A regulatory subunit binding"/>
    <property type="evidence" value="ECO:0007669"/>
    <property type="project" value="TreeGrafter"/>
</dbReference>
<accession>A0A8T1PF36</accession>
<feature type="region of interest" description="Disordered" evidence="3">
    <location>
        <begin position="926"/>
        <end position="948"/>
    </location>
</feature>
<dbReference type="EMBL" id="CM031818">
    <property type="protein sequence ID" value="KAG6640274.1"/>
    <property type="molecule type" value="Genomic_DNA"/>
</dbReference>
<dbReference type="GO" id="GO:0071933">
    <property type="term" value="F:Arp2/3 complex binding"/>
    <property type="evidence" value="ECO:0007669"/>
    <property type="project" value="TreeGrafter"/>
</dbReference>
<dbReference type="PANTHER" id="PTHR12902:SF1">
    <property type="entry name" value="WISKOTT-ALDRICH SYNDROME PROTEIN FAMILY MEMBER"/>
    <property type="match status" value="1"/>
</dbReference>